<evidence type="ECO:0000313" key="1">
    <source>
        <dbReference type="EMBL" id="KAG7556369.1"/>
    </source>
</evidence>
<dbReference type="EMBL" id="JAEFBJ010000011">
    <property type="protein sequence ID" value="KAG7556369.1"/>
    <property type="molecule type" value="Genomic_DNA"/>
</dbReference>
<sequence>MAHETAKSLGSMAEERSTSHNKLIPMKYSWEEINTRREAGLCIFCDERETPDHHLKHKRLRLVMVDLAYTSLVDLEDLKRDSDLKAKVNEVVEIEVKTEVATESMEKLVHEAFSDDKSTPQFQVPIANSEILESIEPTEVNLGLETLESLAMNENLEQDWVKQNINKRFEVVDDVDRGQKVVSITKICSAHQVFGKMSQHEEKLGIKKKAKGFKSWMFKFKATKGNIRKQDNKGWFHTWRRKMSWRKNKTTKLQFVSQGKLFFIDSFQSSRGFEVSRMVKENMMQVPKLLCQAIDQSRRDVTHVLPLYARSVLKLELQEAVRFSRGQITGFVLEMVDGCEQSTGMKVTHCAHQIFDVRPPMVQQKMKKEKSLKSWKFKFKPEKEDIKQQHNQVFYVSDFRIAMWLFHHEEKLPDHIGEGFKSWSSRMTLGLLFRPNSQEILRGKNLEWKMKKLKCPKSWNFKFRYRALRTSKGSLLLLYFSVWHCWKMKFKLCLSRLIDLLQREVLNHSTDHLVIVDKTEDWIGNHMSFSLIMVLRGSVLLNHFALSMQWFVYLQDQHVSINWTKMRVQQRNNLSWKEDTSDVNLKVSSGIEMGFDHHEEKLQVVDGVVVNVLFQHSTGLSIKLQRQTLQDLQKFTIGVVLFLIKHKWRFKFLHSVSAFGVGRYEYSIWKQSDKGTQFLCSRRLVIYKLGSEATSVVEMYQRVYRLVKLKFAKEEQKIEVIQSQTFDPGIGLKSQEILRSLFQAQLLQWFLSNGFMTLWRKLHRSCLCFAMTISRLTLWSRFFEEGRFDVGNELQMRRLRGGQRLVEAGETRGKITLVEAGERCYEDSLKRSLCFFSSLC</sequence>
<keyword evidence="2" id="KW-1185">Reference proteome</keyword>
<dbReference type="OrthoDB" id="1110715at2759"/>
<reference evidence="1 2" key="1">
    <citation type="submission" date="2020-12" db="EMBL/GenBank/DDBJ databases">
        <title>Concerted genomic and epigenomic changes stabilize Arabidopsis allopolyploids.</title>
        <authorList>
            <person name="Chen Z."/>
        </authorList>
    </citation>
    <scope>NUCLEOTIDE SEQUENCE [LARGE SCALE GENOMIC DNA]</scope>
    <source>
        <strain evidence="1">As9502</strain>
        <tissue evidence="1">Leaf</tissue>
    </source>
</reference>
<evidence type="ECO:0000313" key="2">
    <source>
        <dbReference type="Proteomes" id="UP000694251"/>
    </source>
</evidence>
<dbReference type="AlphaFoldDB" id="A0A8T1ZBD8"/>
<dbReference type="Proteomes" id="UP000694251">
    <property type="component" value="Chromosome 11"/>
</dbReference>
<proteinExistence type="predicted"/>
<gene>
    <name evidence="1" type="ORF">ISN44_As11g024080</name>
</gene>
<comment type="caution">
    <text evidence="1">The sequence shown here is derived from an EMBL/GenBank/DDBJ whole genome shotgun (WGS) entry which is preliminary data.</text>
</comment>
<organism evidence="1 2">
    <name type="scientific">Arabidopsis suecica</name>
    <name type="common">Swedish thale-cress</name>
    <name type="synonym">Cardaminopsis suecica</name>
    <dbReference type="NCBI Taxonomy" id="45249"/>
    <lineage>
        <taxon>Eukaryota</taxon>
        <taxon>Viridiplantae</taxon>
        <taxon>Streptophyta</taxon>
        <taxon>Embryophyta</taxon>
        <taxon>Tracheophyta</taxon>
        <taxon>Spermatophyta</taxon>
        <taxon>Magnoliopsida</taxon>
        <taxon>eudicotyledons</taxon>
        <taxon>Gunneridae</taxon>
        <taxon>Pentapetalae</taxon>
        <taxon>rosids</taxon>
        <taxon>malvids</taxon>
        <taxon>Brassicales</taxon>
        <taxon>Brassicaceae</taxon>
        <taxon>Camelineae</taxon>
        <taxon>Arabidopsis</taxon>
    </lineage>
</organism>
<protein>
    <submittedName>
        <fullName evidence="1">Uncharacterized protein</fullName>
    </submittedName>
</protein>
<name>A0A8T1ZBD8_ARASU</name>
<accession>A0A8T1ZBD8</accession>